<protein>
    <submittedName>
        <fullName evidence="2">Eukaryotic initiation factor iso-4F subunit p82-34</fullName>
    </submittedName>
</protein>
<keyword evidence="1" id="KW-1133">Transmembrane helix</keyword>
<accession>A0A1D1YST7</accession>
<gene>
    <name evidence="2" type="primary">IF41_3</name>
    <name evidence="2" type="ORF">g.108167</name>
</gene>
<reference evidence="2" key="1">
    <citation type="submission" date="2015-07" db="EMBL/GenBank/DDBJ databases">
        <title>Transcriptome Assembly of Anthurium amnicola.</title>
        <authorList>
            <person name="Suzuki J."/>
        </authorList>
    </citation>
    <scope>NUCLEOTIDE SEQUENCE</scope>
</reference>
<keyword evidence="1" id="KW-0472">Membrane</keyword>
<dbReference type="AlphaFoldDB" id="A0A1D1YST7"/>
<evidence type="ECO:0000313" key="2">
    <source>
        <dbReference type="EMBL" id="JAT57715.1"/>
    </source>
</evidence>
<dbReference type="EMBL" id="GDJX01010221">
    <property type="protein sequence ID" value="JAT57715.1"/>
    <property type="molecule type" value="Transcribed_RNA"/>
</dbReference>
<evidence type="ECO:0000256" key="1">
    <source>
        <dbReference type="SAM" id="Phobius"/>
    </source>
</evidence>
<dbReference type="GO" id="GO:0003743">
    <property type="term" value="F:translation initiation factor activity"/>
    <property type="evidence" value="ECO:0007669"/>
    <property type="project" value="UniProtKB-KW"/>
</dbReference>
<keyword evidence="2" id="KW-0396">Initiation factor</keyword>
<name>A0A1D1YST7_9ARAE</name>
<keyword evidence="2" id="KW-0648">Protein biosynthesis</keyword>
<feature type="transmembrane region" description="Helical" evidence="1">
    <location>
        <begin position="162"/>
        <end position="181"/>
    </location>
</feature>
<proteinExistence type="predicted"/>
<organism evidence="2">
    <name type="scientific">Anthurium amnicola</name>
    <dbReference type="NCBI Taxonomy" id="1678845"/>
    <lineage>
        <taxon>Eukaryota</taxon>
        <taxon>Viridiplantae</taxon>
        <taxon>Streptophyta</taxon>
        <taxon>Embryophyta</taxon>
        <taxon>Tracheophyta</taxon>
        <taxon>Spermatophyta</taxon>
        <taxon>Magnoliopsida</taxon>
        <taxon>Liliopsida</taxon>
        <taxon>Araceae</taxon>
        <taxon>Pothoideae</taxon>
        <taxon>Potheae</taxon>
        <taxon>Anthurium</taxon>
    </lineage>
</organism>
<sequence>KINKNTRHSSFACRTSTATQSLMLRWSSPAASVEVLPPRRVAAAHSLGRHHQRHDRHLVSARSGTLVSCGRPSPRSPSSLSGGIAAPYLCRPKTALLPARPSSFSSSDLFTTFVPTPLPSRLRTPPPCCSALQAVTMVTLSCVTKCSPQVLCLLAYVCAETYWFKLFLLFLAIVFLVADTWNTIRIFKEMEEARRNADKDMVIFIHGLLENIKKNAEMK</sequence>
<feature type="non-terminal residue" evidence="2">
    <location>
        <position position="1"/>
    </location>
</feature>
<keyword evidence="1" id="KW-0812">Transmembrane</keyword>